<sequence>MKIDLVSDVVCPWCVVGLKSLDIALQRLGPSFEPVTLSFQPFELNPQMPPEGEDITEHLSRKYGLTPEQVKANQQNIRERAAAVGFDFRMDKRSRTWNTFDAHRLLHWAHEVNPAQQRALKEALFSAYFTDGLNPGSHEVLLGLCGEVGLDTQEAQGLLSSDRFAAEVREAEAFWQQAGIRSVPAFIINDKHLISGGQPPEVFEQALRQIAAEGSAVA</sequence>
<name>A0ABS5DRH9_9BURK</name>
<dbReference type="InterPro" id="IPR036249">
    <property type="entry name" value="Thioredoxin-like_sf"/>
</dbReference>
<dbReference type="EMBL" id="JAGQDG010000001">
    <property type="protein sequence ID" value="MBQ0933761.1"/>
    <property type="molecule type" value="Genomic_DNA"/>
</dbReference>
<evidence type="ECO:0000313" key="3">
    <source>
        <dbReference type="Proteomes" id="UP000672097"/>
    </source>
</evidence>
<comment type="caution">
    <text evidence="2">The sequence shown here is derived from an EMBL/GenBank/DDBJ whole genome shotgun (WGS) entry which is preliminary data.</text>
</comment>
<accession>A0ABS5DRH9</accession>
<evidence type="ECO:0000313" key="2">
    <source>
        <dbReference type="EMBL" id="MBQ0933761.1"/>
    </source>
</evidence>
<proteinExistence type="predicted"/>
<protein>
    <submittedName>
        <fullName evidence="2">DsbA family oxidoreductase</fullName>
    </submittedName>
</protein>
<reference evidence="2 3" key="1">
    <citation type="submission" date="2021-04" db="EMBL/GenBank/DDBJ databases">
        <title>The genome sequence of type strain Ideonella paludis KCTC 32238.</title>
        <authorList>
            <person name="Liu Y."/>
        </authorList>
    </citation>
    <scope>NUCLEOTIDE SEQUENCE [LARGE SCALE GENOMIC DNA]</scope>
    <source>
        <strain evidence="2 3">KCTC 32238</strain>
    </source>
</reference>
<dbReference type="PANTHER" id="PTHR13887:SF41">
    <property type="entry name" value="THIOREDOXIN SUPERFAMILY PROTEIN"/>
    <property type="match status" value="1"/>
</dbReference>
<dbReference type="InterPro" id="IPR001853">
    <property type="entry name" value="DSBA-like_thioredoxin_dom"/>
</dbReference>
<dbReference type="Proteomes" id="UP000672097">
    <property type="component" value="Unassembled WGS sequence"/>
</dbReference>
<dbReference type="PANTHER" id="PTHR13887">
    <property type="entry name" value="GLUTATHIONE S-TRANSFERASE KAPPA"/>
    <property type="match status" value="1"/>
</dbReference>
<dbReference type="CDD" id="cd03024">
    <property type="entry name" value="DsbA_FrnE"/>
    <property type="match status" value="1"/>
</dbReference>
<dbReference type="RefSeq" id="WP_210805032.1">
    <property type="nucleotide sequence ID" value="NZ_JAGQDG010000001.1"/>
</dbReference>
<gene>
    <name evidence="2" type="ORF">KAK11_00365</name>
</gene>
<dbReference type="Gene3D" id="3.40.30.10">
    <property type="entry name" value="Glutaredoxin"/>
    <property type="match status" value="1"/>
</dbReference>
<organism evidence="2 3">
    <name type="scientific">Ideonella paludis</name>
    <dbReference type="NCBI Taxonomy" id="1233411"/>
    <lineage>
        <taxon>Bacteria</taxon>
        <taxon>Pseudomonadati</taxon>
        <taxon>Pseudomonadota</taxon>
        <taxon>Betaproteobacteria</taxon>
        <taxon>Burkholderiales</taxon>
        <taxon>Sphaerotilaceae</taxon>
        <taxon>Ideonella</taxon>
    </lineage>
</organism>
<dbReference type="Pfam" id="PF01323">
    <property type="entry name" value="DSBA"/>
    <property type="match status" value="1"/>
</dbReference>
<keyword evidence="3" id="KW-1185">Reference proteome</keyword>
<feature type="domain" description="DSBA-like thioredoxin" evidence="1">
    <location>
        <begin position="3"/>
        <end position="207"/>
    </location>
</feature>
<dbReference type="SUPFAM" id="SSF52833">
    <property type="entry name" value="Thioredoxin-like"/>
    <property type="match status" value="1"/>
</dbReference>
<evidence type="ECO:0000259" key="1">
    <source>
        <dbReference type="Pfam" id="PF01323"/>
    </source>
</evidence>